<dbReference type="Gene3D" id="3.30.110.10">
    <property type="entry name" value="Translation initiation factor 3 (IF-3), C-terminal domain"/>
    <property type="match status" value="1"/>
</dbReference>
<dbReference type="Pfam" id="PF00707">
    <property type="entry name" value="IF3_C"/>
    <property type="match status" value="1"/>
</dbReference>
<name>A0A382PAJ3_9ZZZZ</name>
<evidence type="ECO:0000259" key="5">
    <source>
        <dbReference type="Pfam" id="PF05198"/>
    </source>
</evidence>
<dbReference type="PANTHER" id="PTHR10938">
    <property type="entry name" value="TRANSLATION INITIATION FACTOR IF-3"/>
    <property type="match status" value="1"/>
</dbReference>
<organism evidence="6">
    <name type="scientific">marine metagenome</name>
    <dbReference type="NCBI Taxonomy" id="408172"/>
    <lineage>
        <taxon>unclassified sequences</taxon>
        <taxon>metagenomes</taxon>
        <taxon>ecological metagenomes</taxon>
    </lineage>
</organism>
<protein>
    <recommendedName>
        <fullName evidence="7">Translation initiation factor 3 N-terminal domain-containing protein</fullName>
    </recommendedName>
</protein>
<dbReference type="Gene3D" id="3.10.20.80">
    <property type="entry name" value="Translation initiation factor 3 (IF-3), N-terminal domain"/>
    <property type="match status" value="1"/>
</dbReference>
<dbReference type="GO" id="GO:0043022">
    <property type="term" value="F:ribosome binding"/>
    <property type="evidence" value="ECO:0007669"/>
    <property type="project" value="TreeGrafter"/>
</dbReference>
<evidence type="ECO:0000256" key="1">
    <source>
        <dbReference type="ARBA" id="ARBA00005439"/>
    </source>
</evidence>
<dbReference type="InterPro" id="IPR019814">
    <property type="entry name" value="Translation_initiation_fac_3_N"/>
</dbReference>
<accession>A0A382PAJ3</accession>
<dbReference type="AlphaFoldDB" id="A0A382PAJ3"/>
<dbReference type="SUPFAM" id="SSF55200">
    <property type="entry name" value="Translation initiation factor IF3, C-terminal domain"/>
    <property type="match status" value="1"/>
</dbReference>
<feature type="domain" description="Translation initiation factor 3 C-terminal" evidence="4">
    <location>
        <begin position="112"/>
        <end position="195"/>
    </location>
</feature>
<keyword evidence="3" id="KW-0648">Protein biosynthesis</keyword>
<keyword evidence="2" id="KW-0396">Initiation factor</keyword>
<feature type="non-terminal residue" evidence="6">
    <location>
        <position position="204"/>
    </location>
</feature>
<dbReference type="InterPro" id="IPR036788">
    <property type="entry name" value="T_IF-3_C_sf"/>
</dbReference>
<sequence length="204" mass="23315">VGFAIAFDDKQPTSKPALSRSGFRGRRRWVPRTRVNNHIRVREVRVVGANGTQIGVMETREAIALAQQHGLDLVEIAGSANPPVCKICDFGKFKYDEAKKKKENKKTAHVHKTKEIQLRPRCEQHDFDFKLARAVDFLCQDMKVKVYLRFRGRENAHKNLGFDAVQRFLDELKPYGKADTNPRLAGRGINVLIQPLPKRDRAEN</sequence>
<evidence type="ECO:0008006" key="7">
    <source>
        <dbReference type="Google" id="ProtNLM"/>
    </source>
</evidence>
<dbReference type="EMBL" id="UINC01105653">
    <property type="protein sequence ID" value="SVC69748.1"/>
    <property type="molecule type" value="Genomic_DNA"/>
</dbReference>
<evidence type="ECO:0000256" key="2">
    <source>
        <dbReference type="ARBA" id="ARBA00022540"/>
    </source>
</evidence>
<feature type="domain" description="Translation initiation factor 3 N-terminal" evidence="5">
    <location>
        <begin position="35"/>
        <end position="104"/>
    </location>
</feature>
<dbReference type="InterPro" id="IPR036787">
    <property type="entry name" value="T_IF-3_N_sf"/>
</dbReference>
<reference evidence="6" key="1">
    <citation type="submission" date="2018-05" db="EMBL/GenBank/DDBJ databases">
        <authorList>
            <person name="Lanie J.A."/>
            <person name="Ng W.-L."/>
            <person name="Kazmierczak K.M."/>
            <person name="Andrzejewski T.M."/>
            <person name="Davidsen T.M."/>
            <person name="Wayne K.J."/>
            <person name="Tettelin H."/>
            <person name="Glass J.I."/>
            <person name="Rusch D."/>
            <person name="Podicherti R."/>
            <person name="Tsui H.-C.T."/>
            <person name="Winkler M.E."/>
        </authorList>
    </citation>
    <scope>NUCLEOTIDE SEQUENCE</scope>
</reference>
<proteinExistence type="inferred from homology"/>
<dbReference type="NCBIfam" id="TIGR00168">
    <property type="entry name" value="infC"/>
    <property type="match status" value="1"/>
</dbReference>
<dbReference type="SUPFAM" id="SSF54364">
    <property type="entry name" value="Translation initiation factor IF3, N-terminal domain"/>
    <property type="match status" value="1"/>
</dbReference>
<dbReference type="HAMAP" id="MF_00080">
    <property type="entry name" value="IF_3"/>
    <property type="match status" value="1"/>
</dbReference>
<evidence type="ECO:0000313" key="6">
    <source>
        <dbReference type="EMBL" id="SVC69748.1"/>
    </source>
</evidence>
<evidence type="ECO:0000259" key="4">
    <source>
        <dbReference type="Pfam" id="PF00707"/>
    </source>
</evidence>
<dbReference type="PANTHER" id="PTHR10938:SF0">
    <property type="entry name" value="TRANSLATION INITIATION FACTOR IF-3, MITOCHONDRIAL"/>
    <property type="match status" value="1"/>
</dbReference>
<comment type="similarity">
    <text evidence="1">Belongs to the IF-3 family.</text>
</comment>
<evidence type="ECO:0000256" key="3">
    <source>
        <dbReference type="ARBA" id="ARBA00022917"/>
    </source>
</evidence>
<dbReference type="FunFam" id="3.10.20.80:FF:000001">
    <property type="entry name" value="Translation initiation factor IF-3"/>
    <property type="match status" value="1"/>
</dbReference>
<dbReference type="Pfam" id="PF05198">
    <property type="entry name" value="IF3_N"/>
    <property type="match status" value="1"/>
</dbReference>
<dbReference type="GO" id="GO:0016020">
    <property type="term" value="C:membrane"/>
    <property type="evidence" value="ECO:0007669"/>
    <property type="project" value="TreeGrafter"/>
</dbReference>
<dbReference type="GO" id="GO:0032790">
    <property type="term" value="P:ribosome disassembly"/>
    <property type="evidence" value="ECO:0007669"/>
    <property type="project" value="TreeGrafter"/>
</dbReference>
<dbReference type="GO" id="GO:0005829">
    <property type="term" value="C:cytosol"/>
    <property type="evidence" value="ECO:0007669"/>
    <property type="project" value="TreeGrafter"/>
</dbReference>
<feature type="non-terminal residue" evidence="6">
    <location>
        <position position="1"/>
    </location>
</feature>
<gene>
    <name evidence="6" type="ORF">METZ01_LOCUS322602</name>
</gene>
<dbReference type="GO" id="GO:0003743">
    <property type="term" value="F:translation initiation factor activity"/>
    <property type="evidence" value="ECO:0007669"/>
    <property type="project" value="UniProtKB-KW"/>
</dbReference>
<dbReference type="InterPro" id="IPR001288">
    <property type="entry name" value="Translation_initiation_fac_3"/>
</dbReference>
<dbReference type="InterPro" id="IPR019815">
    <property type="entry name" value="Translation_initiation_fac_3_C"/>
</dbReference>